<evidence type="ECO:0000313" key="3">
    <source>
        <dbReference type="EMBL" id="KAK7891295.1"/>
    </source>
</evidence>
<dbReference type="PANTHER" id="PTHR12358">
    <property type="entry name" value="SPHINGOSINE KINASE"/>
    <property type="match status" value="1"/>
</dbReference>
<dbReference type="PANTHER" id="PTHR12358:SF25">
    <property type="entry name" value="CERAMIDE KINASE"/>
    <property type="match status" value="1"/>
</dbReference>
<dbReference type="InterPro" id="IPR045363">
    <property type="entry name" value="CERK_C"/>
</dbReference>
<sequence length="675" mass="77049">MERPSRLLLLSELRVRNTAYEVSLSRSLLTWKKRVSSPVYHPFKPSLCRSVVVSEIISVCEEEENSSKEHGSWRKIREGHGRDCRQAFTVSYVERGRNHRWRCAEVTFVCPDTVLCQRWVHSIREQLAALSCRPKQLLVYINPYGGKKQGKRIYEQKVAPLFAQAGVTTQVIVTEYANHARDHLRTDAELKQFDGVVCVGGDGMFSEIIHGLIWRTQVDSGVNPNSPEEALQPCSLRIGIIPAGSTDCICFATVGTNDPVTSALHIIVGDSQPMDVCSVHHNDAFLKYSVSLLGYGFFGDVLSDSERKRWMGPARYDFSGLKMFLTHHYYEGTVSYLPAKGIMGTPRDEARCRSGCVVCEHNGHVFTQKGEKYKLDESFDTESEDEWRSVRGKFLAINAASMSCACPRTPKGLSPAAHLADGTTDLIMVRKCSRFNFLRHLIRHTSKDDQFDLAFVDVHRVSRFRFMPRQCQSDSDLNLQENHKRQIFGPLCRDHPACGCSPPYSSWNCDGEVLNHTAIDVRVHCQLIKLFARGIEEMTVFEEVTNPYNKQLFLEPKPITLVLDLLLMMLHLRVTCVFLLLSLIFCITAHPLKNEDEHDSFRTELRRPWSTLEQDLEDSVMEDDLRQLLSSGLDRRRQLGDIEFSNRYSEFLRSKAKHTSMCAFLRRMQASRRVV</sequence>
<keyword evidence="1" id="KW-0812">Transmembrane</keyword>
<dbReference type="InterPro" id="IPR017438">
    <property type="entry name" value="ATP-NAD_kinase_N"/>
</dbReference>
<feature type="transmembrane region" description="Helical" evidence="1">
    <location>
        <begin position="565"/>
        <end position="587"/>
    </location>
</feature>
<dbReference type="SMART" id="SM00046">
    <property type="entry name" value="DAGKc"/>
    <property type="match status" value="1"/>
</dbReference>
<dbReference type="InterPro" id="IPR016064">
    <property type="entry name" value="NAD/diacylglycerol_kinase_sf"/>
</dbReference>
<dbReference type="PROSITE" id="PS50146">
    <property type="entry name" value="DAGK"/>
    <property type="match status" value="1"/>
</dbReference>
<proteinExistence type="predicted"/>
<dbReference type="Gene3D" id="3.40.50.10330">
    <property type="entry name" value="Probable inorganic polyphosphate/atp-NAD kinase, domain 1"/>
    <property type="match status" value="1"/>
</dbReference>
<dbReference type="GO" id="GO:0001729">
    <property type="term" value="F:ceramide kinase activity"/>
    <property type="evidence" value="ECO:0007669"/>
    <property type="project" value="TreeGrafter"/>
</dbReference>
<organism evidence="3 4">
    <name type="scientific">Mugilogobius chulae</name>
    <name type="common">yellowstripe goby</name>
    <dbReference type="NCBI Taxonomy" id="88201"/>
    <lineage>
        <taxon>Eukaryota</taxon>
        <taxon>Metazoa</taxon>
        <taxon>Chordata</taxon>
        <taxon>Craniata</taxon>
        <taxon>Vertebrata</taxon>
        <taxon>Euteleostomi</taxon>
        <taxon>Actinopterygii</taxon>
        <taxon>Neopterygii</taxon>
        <taxon>Teleostei</taxon>
        <taxon>Neoteleostei</taxon>
        <taxon>Acanthomorphata</taxon>
        <taxon>Gobiaria</taxon>
        <taxon>Gobiiformes</taxon>
        <taxon>Gobioidei</taxon>
        <taxon>Gobiidae</taxon>
        <taxon>Gobionellinae</taxon>
        <taxon>Mugilogobius</taxon>
    </lineage>
</organism>
<comment type="caution">
    <text evidence="3">The sequence shown here is derived from an EMBL/GenBank/DDBJ whole genome shotgun (WGS) entry which is preliminary data.</text>
</comment>
<dbReference type="Pfam" id="PF19280">
    <property type="entry name" value="CERK_C"/>
    <property type="match status" value="1"/>
</dbReference>
<dbReference type="Pfam" id="PF00781">
    <property type="entry name" value="DAGK_cat"/>
    <property type="match status" value="1"/>
</dbReference>
<accession>A0AAW0NDR0</accession>
<gene>
    <name evidence="3" type="ORF">WMY93_023258</name>
</gene>
<name>A0AAW0NDR0_9GOBI</name>
<dbReference type="GO" id="GO:0016020">
    <property type="term" value="C:membrane"/>
    <property type="evidence" value="ECO:0007669"/>
    <property type="project" value="GOC"/>
</dbReference>
<dbReference type="Proteomes" id="UP001460270">
    <property type="component" value="Unassembled WGS sequence"/>
</dbReference>
<dbReference type="AlphaFoldDB" id="A0AAW0NDR0"/>
<feature type="domain" description="DAGKc" evidence="2">
    <location>
        <begin position="132"/>
        <end position="283"/>
    </location>
</feature>
<evidence type="ECO:0000256" key="1">
    <source>
        <dbReference type="SAM" id="Phobius"/>
    </source>
</evidence>
<reference evidence="4" key="1">
    <citation type="submission" date="2024-04" db="EMBL/GenBank/DDBJ databases">
        <title>Salinicola lusitanus LLJ914,a marine bacterium isolated from the Okinawa Trough.</title>
        <authorList>
            <person name="Li J."/>
        </authorList>
    </citation>
    <scope>NUCLEOTIDE SEQUENCE [LARGE SCALE GENOMIC DNA]</scope>
</reference>
<keyword evidence="1" id="KW-0472">Membrane</keyword>
<dbReference type="Pfam" id="PF25382">
    <property type="entry name" value="PH_CERK"/>
    <property type="match status" value="1"/>
</dbReference>
<dbReference type="Gene3D" id="2.60.200.40">
    <property type="match status" value="1"/>
</dbReference>
<dbReference type="SUPFAM" id="SSF111331">
    <property type="entry name" value="NAD kinase/diacylglycerol kinase-like"/>
    <property type="match status" value="1"/>
</dbReference>
<dbReference type="InterPro" id="IPR001206">
    <property type="entry name" value="Diacylglycerol_kinase_cat_dom"/>
</dbReference>
<keyword evidence="1" id="KW-1133">Transmembrane helix</keyword>
<dbReference type="InterPro" id="IPR057465">
    <property type="entry name" value="CERK_PH"/>
</dbReference>
<dbReference type="InterPro" id="IPR050187">
    <property type="entry name" value="Lipid_Phosphate_FormReg"/>
</dbReference>
<evidence type="ECO:0000259" key="2">
    <source>
        <dbReference type="PROSITE" id="PS50146"/>
    </source>
</evidence>
<keyword evidence="4" id="KW-1185">Reference proteome</keyword>
<evidence type="ECO:0000313" key="4">
    <source>
        <dbReference type="Proteomes" id="UP001460270"/>
    </source>
</evidence>
<protein>
    <recommendedName>
        <fullName evidence="2">DAGKc domain-containing protein</fullName>
    </recommendedName>
</protein>
<dbReference type="GO" id="GO:0006672">
    <property type="term" value="P:ceramide metabolic process"/>
    <property type="evidence" value="ECO:0007669"/>
    <property type="project" value="TreeGrafter"/>
</dbReference>
<dbReference type="EMBL" id="JBBPFD010000017">
    <property type="protein sequence ID" value="KAK7891295.1"/>
    <property type="molecule type" value="Genomic_DNA"/>
</dbReference>